<accession>A0A150G5I2</accession>
<sequence>MMHPYTEQGEEVEQLRELLETELPASGLLEHWAGLLLTVTESHSMDAALSELRHSAHSAFADVLHRCQSCLPYALSSQLPSSPSLSLFLSCHIVSACADLGCGGGEGGTYGMPPAFRLPEGASPQSHMLSTCLCAWAGAVRAERQRLLAALGGEAPAAKLSGCPLRALYRRELSLLQQRQGQDGEEGQQPPAETEAAAARELEAARQRLELSATLPLNTTATFELCMRLAGAAMAAAAGAPKPAAGASSPSSGGSHGQAAACGMSAKDALGLAEVSLQCARAVLAGEEALREPHVPPALAARLGRWWELFAVSVTAIARDELTAAKAAHFIFNIFVRLVARKGPTTQPSADMAAAVRGGCLRCLTSLLPLVLRPGSEPVLHTSIFLSYGDTWIKLLAFGKTAEAVLLVAAAAEALALHTAALAQPRAAGAMEAATAAAQACMWVSVFFGSRLLNELWRPGRCVPARSSGTAGEANAVGAAGATAGYLPSGAVASVVVARLLPEMARLLQGLLQRLHAGALSEADADDVRSVLVDVLCIVPWPAVGLAHATCALGEARQSADGGGGSDDDRAGSDGAGGGRGRGDSGGGGGDDGAAASWRQLLLVELRLPALLGAALRLLEQDKEAAEASRRTEGQASFLRRDPIGDCLGRALVALAAWAPAELARVVAAANRASAGERGGRSGALPTTALLRLVLGRDGCSPAPEVLEAVEAACGGAGPQRVPAFLQPEEWEPLLQCCDKLLPPVRARELLATSDSVP</sequence>
<organism evidence="2 3">
    <name type="scientific">Gonium pectorale</name>
    <name type="common">Green alga</name>
    <dbReference type="NCBI Taxonomy" id="33097"/>
    <lineage>
        <taxon>Eukaryota</taxon>
        <taxon>Viridiplantae</taxon>
        <taxon>Chlorophyta</taxon>
        <taxon>core chlorophytes</taxon>
        <taxon>Chlorophyceae</taxon>
        <taxon>CS clade</taxon>
        <taxon>Chlamydomonadales</taxon>
        <taxon>Volvocaceae</taxon>
        <taxon>Gonium</taxon>
    </lineage>
</organism>
<protein>
    <submittedName>
        <fullName evidence="2">Uncharacterized protein</fullName>
    </submittedName>
</protein>
<dbReference type="EMBL" id="LSYV01000060">
    <property type="protein sequence ID" value="KXZ45078.1"/>
    <property type="molecule type" value="Genomic_DNA"/>
</dbReference>
<evidence type="ECO:0000313" key="3">
    <source>
        <dbReference type="Proteomes" id="UP000075714"/>
    </source>
</evidence>
<name>A0A150G5I2_GONPE</name>
<dbReference type="Proteomes" id="UP000075714">
    <property type="component" value="Unassembled WGS sequence"/>
</dbReference>
<feature type="region of interest" description="Disordered" evidence="1">
    <location>
        <begin position="557"/>
        <end position="592"/>
    </location>
</feature>
<dbReference type="AlphaFoldDB" id="A0A150G5I2"/>
<feature type="compositionally biased region" description="Low complexity" evidence="1">
    <location>
        <begin position="178"/>
        <end position="197"/>
    </location>
</feature>
<proteinExistence type="predicted"/>
<reference evidence="3" key="1">
    <citation type="journal article" date="2016" name="Nat. Commun.">
        <title>The Gonium pectorale genome demonstrates co-option of cell cycle regulation during the evolution of multicellularity.</title>
        <authorList>
            <person name="Hanschen E.R."/>
            <person name="Marriage T.N."/>
            <person name="Ferris P.J."/>
            <person name="Hamaji T."/>
            <person name="Toyoda A."/>
            <person name="Fujiyama A."/>
            <person name="Neme R."/>
            <person name="Noguchi H."/>
            <person name="Minakuchi Y."/>
            <person name="Suzuki M."/>
            <person name="Kawai-Toyooka H."/>
            <person name="Smith D.R."/>
            <person name="Sparks H."/>
            <person name="Anderson J."/>
            <person name="Bakaric R."/>
            <person name="Luria V."/>
            <person name="Karger A."/>
            <person name="Kirschner M.W."/>
            <person name="Durand P.M."/>
            <person name="Michod R.E."/>
            <person name="Nozaki H."/>
            <person name="Olson B.J."/>
        </authorList>
    </citation>
    <scope>NUCLEOTIDE SEQUENCE [LARGE SCALE GENOMIC DNA]</scope>
    <source>
        <strain evidence="3">NIES-2863</strain>
    </source>
</reference>
<feature type="compositionally biased region" description="Gly residues" evidence="1">
    <location>
        <begin position="574"/>
        <end position="592"/>
    </location>
</feature>
<evidence type="ECO:0000313" key="2">
    <source>
        <dbReference type="EMBL" id="KXZ45078.1"/>
    </source>
</evidence>
<gene>
    <name evidence="2" type="ORF">GPECTOR_59g687</name>
</gene>
<evidence type="ECO:0000256" key="1">
    <source>
        <dbReference type="SAM" id="MobiDB-lite"/>
    </source>
</evidence>
<feature type="region of interest" description="Disordered" evidence="1">
    <location>
        <begin position="178"/>
        <end position="199"/>
    </location>
</feature>
<keyword evidence="3" id="KW-1185">Reference proteome</keyword>
<comment type="caution">
    <text evidence="2">The sequence shown here is derived from an EMBL/GenBank/DDBJ whole genome shotgun (WGS) entry which is preliminary data.</text>
</comment>
<feature type="region of interest" description="Disordered" evidence="1">
    <location>
        <begin position="241"/>
        <end position="260"/>
    </location>
</feature>